<dbReference type="InterPro" id="IPR036134">
    <property type="entry name" value="Crypto/Photolyase_FAD-like_sf"/>
</dbReference>
<dbReference type="InterPro" id="IPR014729">
    <property type="entry name" value="Rossmann-like_a/b/a_fold"/>
</dbReference>
<dbReference type="AlphaFoldDB" id="A0A518GCV8"/>
<dbReference type="Gene3D" id="3.50.50.60">
    <property type="entry name" value="FAD/NAD(P)-binding domain"/>
    <property type="match status" value="1"/>
</dbReference>
<keyword evidence="3" id="KW-0456">Lyase</keyword>
<dbReference type="PROSITE" id="PS51645">
    <property type="entry name" value="PHR_CRY_ALPHA_BETA"/>
    <property type="match status" value="1"/>
</dbReference>
<protein>
    <submittedName>
        <fullName evidence="3">Deoxyribodipyrimidine photo-lyase</fullName>
        <ecNumber evidence="3">4.1.99.3</ecNumber>
    </submittedName>
</protein>
<feature type="domain" description="Photolyase/cryptochrome alpha/beta" evidence="2">
    <location>
        <begin position="36"/>
        <end position="166"/>
    </location>
</feature>
<keyword evidence="4" id="KW-1185">Reference proteome</keyword>
<dbReference type="Gene3D" id="3.40.50.620">
    <property type="entry name" value="HUPs"/>
    <property type="match status" value="1"/>
</dbReference>
<dbReference type="Proteomes" id="UP000318017">
    <property type="component" value="Chromosome"/>
</dbReference>
<dbReference type="Gene3D" id="3.90.660.10">
    <property type="match status" value="1"/>
</dbReference>
<accession>A0A518GCV8</accession>
<dbReference type="PANTHER" id="PTHR10211">
    <property type="entry name" value="DEOXYRIBODIPYRIMIDINE PHOTOLYASE"/>
    <property type="match status" value="1"/>
</dbReference>
<comment type="cofactor">
    <cofactor evidence="1">
        <name>(6R)-5,10-methylene-5,6,7,8-tetrahydrofolate</name>
        <dbReference type="ChEBI" id="CHEBI:15636"/>
    </cofactor>
</comment>
<dbReference type="GO" id="GO:0016491">
    <property type="term" value="F:oxidoreductase activity"/>
    <property type="evidence" value="ECO:0007669"/>
    <property type="project" value="InterPro"/>
</dbReference>
<gene>
    <name evidence="3" type="primary">phrA_2</name>
    <name evidence="3" type="ORF">Q31a_48060</name>
</gene>
<dbReference type="SUPFAM" id="SSF51905">
    <property type="entry name" value="FAD/NAD(P)-binding domain"/>
    <property type="match status" value="1"/>
</dbReference>
<dbReference type="OrthoDB" id="5792777at2"/>
<dbReference type="RefSeq" id="WP_145082564.1">
    <property type="nucleotide sequence ID" value="NZ_CP036298.1"/>
</dbReference>
<dbReference type="Gene3D" id="1.25.40.80">
    <property type="match status" value="1"/>
</dbReference>
<evidence type="ECO:0000259" key="2">
    <source>
        <dbReference type="PROSITE" id="PS51645"/>
    </source>
</evidence>
<name>A0A518GCV8_9BACT</name>
<organism evidence="3 4">
    <name type="scientific">Aureliella helgolandensis</name>
    <dbReference type="NCBI Taxonomy" id="2527968"/>
    <lineage>
        <taxon>Bacteria</taxon>
        <taxon>Pseudomonadati</taxon>
        <taxon>Planctomycetota</taxon>
        <taxon>Planctomycetia</taxon>
        <taxon>Pirellulales</taxon>
        <taxon>Pirellulaceae</taxon>
        <taxon>Aureliella</taxon>
    </lineage>
</organism>
<evidence type="ECO:0000256" key="1">
    <source>
        <dbReference type="ARBA" id="ARBA00001932"/>
    </source>
</evidence>
<dbReference type="KEGG" id="ahel:Q31a_48060"/>
<dbReference type="InterPro" id="IPR036188">
    <property type="entry name" value="FAD/NAD-bd_sf"/>
</dbReference>
<dbReference type="InterPro" id="IPR052219">
    <property type="entry name" value="Photolyase_Class-2"/>
</dbReference>
<dbReference type="Pfam" id="PF01593">
    <property type="entry name" value="Amino_oxidase"/>
    <property type="match status" value="1"/>
</dbReference>
<proteinExistence type="predicted"/>
<dbReference type="InterPro" id="IPR036155">
    <property type="entry name" value="Crypto/Photolyase_N_sf"/>
</dbReference>
<dbReference type="EC" id="4.1.99.3" evidence="3"/>
<dbReference type="Pfam" id="PF13450">
    <property type="entry name" value="NAD_binding_8"/>
    <property type="match status" value="1"/>
</dbReference>
<dbReference type="Gene3D" id="1.10.579.10">
    <property type="entry name" value="DNA Cyclobutane Dipyrimidine Photolyase, subunit A, domain 3"/>
    <property type="match status" value="1"/>
</dbReference>
<reference evidence="3 4" key="1">
    <citation type="submission" date="2019-02" db="EMBL/GenBank/DDBJ databases">
        <title>Deep-cultivation of Planctomycetes and their phenomic and genomic characterization uncovers novel biology.</title>
        <authorList>
            <person name="Wiegand S."/>
            <person name="Jogler M."/>
            <person name="Boedeker C."/>
            <person name="Pinto D."/>
            <person name="Vollmers J."/>
            <person name="Rivas-Marin E."/>
            <person name="Kohn T."/>
            <person name="Peeters S.H."/>
            <person name="Heuer A."/>
            <person name="Rast P."/>
            <person name="Oberbeckmann S."/>
            <person name="Bunk B."/>
            <person name="Jeske O."/>
            <person name="Meyerdierks A."/>
            <person name="Storesund J.E."/>
            <person name="Kallscheuer N."/>
            <person name="Luecker S."/>
            <person name="Lage O.M."/>
            <person name="Pohl T."/>
            <person name="Merkel B.J."/>
            <person name="Hornburger P."/>
            <person name="Mueller R.-W."/>
            <person name="Bruemmer F."/>
            <person name="Labrenz M."/>
            <person name="Spormann A.M."/>
            <person name="Op den Camp H."/>
            <person name="Overmann J."/>
            <person name="Amann R."/>
            <person name="Jetten M.S.M."/>
            <person name="Mascher T."/>
            <person name="Medema M.H."/>
            <person name="Devos D.P."/>
            <person name="Kaster A.-K."/>
            <person name="Ovreas L."/>
            <person name="Rohde M."/>
            <person name="Galperin M.Y."/>
            <person name="Jogler C."/>
        </authorList>
    </citation>
    <scope>NUCLEOTIDE SEQUENCE [LARGE SCALE GENOMIC DNA]</scope>
    <source>
        <strain evidence="3 4">Q31a</strain>
    </source>
</reference>
<dbReference type="SUPFAM" id="SSF52425">
    <property type="entry name" value="Cryptochrome/photolyase, N-terminal domain"/>
    <property type="match status" value="1"/>
</dbReference>
<dbReference type="PANTHER" id="PTHR10211:SF0">
    <property type="entry name" value="DEOXYRIBODIPYRIMIDINE PHOTO-LYASE"/>
    <property type="match status" value="1"/>
</dbReference>
<evidence type="ECO:0000313" key="4">
    <source>
        <dbReference type="Proteomes" id="UP000318017"/>
    </source>
</evidence>
<dbReference type="Pfam" id="PF00875">
    <property type="entry name" value="DNA_photolyase"/>
    <property type="match status" value="1"/>
</dbReference>
<dbReference type="EMBL" id="CP036298">
    <property type="protein sequence ID" value="QDV26432.1"/>
    <property type="molecule type" value="Genomic_DNA"/>
</dbReference>
<dbReference type="GO" id="GO:0000719">
    <property type="term" value="P:photoreactive repair"/>
    <property type="evidence" value="ECO:0007669"/>
    <property type="project" value="TreeGrafter"/>
</dbReference>
<sequence length="806" mass="91463">MREYAGELASFLDDLPTHLSDRTWIRSSGVPRRPPKRVLYWTHHALRSDENPALDVALHVAHHLQLPLLVYQGLSERYRYASDRHHTFILEAARDLQESYAKLGISFAFHLERRGARFPRLAQLALSSAVVVTEDFPLEATQQWTERLVAADSTVVLVDTACVVPTRLVGKAHDRAFTFRDATRELYRSRISQVWPASNISVPRDSQIPFESLQLANLSLAKLVSECEIDHSIGPVPDTRGGFSAGYARWQAFRNEGLRRYTMRRNQIEVDGVSRMSAYLHYGMVSPLRLAREASLDGAKKFLDELLIWRELAYAFCYYRDDLESVHSLPQWANASLTEHAGDHRTVLSLESLARARSGERLWDAAQRSLLKHGELHNNIRMTWGKAILGWSQNHHQALERLIDLNHRYALDGRDPASYGGILWCLGQFDRPFKPEQPVFGMVRGRPIGVHENRVDLNIYETKVDRGIMTPKPRIAMVGAGLGGLMCSRILQDHGLDIQIFEKSGRAGGRASTRVSRDGWQFDHGAQYFAIRDPNLKRYLDSWIFDKHVAEWRSQIVSIDEPCEFKELPQIQRFVGTPMMESLAFHLATDLDIHAKTEVARVVRRESGYQLCTKVGHDLGIFDTVLWNCPPGQTAEQIPTECGWQRRLPQVDMQPCWAVMIALERRWTLPFDAAFVNLGNLSWIARDSSKPARPSRQDTWMLHSTSDWAMENQETPREQVVHNLIAEAERVTGFRMPAQCYAKAHRWLHSRPADSLPESSLWDSANRLGACGDWCGGPRVEGALKSGMALAGRILGTLHENASLAS</sequence>
<dbReference type="GO" id="GO:0003904">
    <property type="term" value="F:deoxyribodipyrimidine photo-lyase activity"/>
    <property type="evidence" value="ECO:0007669"/>
    <property type="project" value="UniProtKB-EC"/>
</dbReference>
<dbReference type="InterPro" id="IPR002937">
    <property type="entry name" value="Amino_oxidase"/>
</dbReference>
<evidence type="ECO:0000313" key="3">
    <source>
        <dbReference type="EMBL" id="QDV26432.1"/>
    </source>
</evidence>
<dbReference type="SUPFAM" id="SSF48173">
    <property type="entry name" value="Cryptochrome/photolyase FAD-binding domain"/>
    <property type="match status" value="1"/>
</dbReference>
<dbReference type="InterPro" id="IPR006050">
    <property type="entry name" value="DNA_photolyase_N"/>
</dbReference>